<dbReference type="EMBL" id="LR134141">
    <property type="protein sequence ID" value="VEA00872.1"/>
    <property type="molecule type" value="Genomic_DNA"/>
</dbReference>
<sequence length="37" mass="4295">MICLPCLKEMCSRSQTQVIYIMRDGYVEQAVKGKIMQ</sequence>
<evidence type="ECO:0000313" key="2">
    <source>
        <dbReference type="Proteomes" id="UP000267858"/>
    </source>
</evidence>
<name>A0A6D2G4L0_SALER</name>
<proteinExistence type="predicted"/>
<protein>
    <submittedName>
        <fullName evidence="1">Uncharacterized protein</fullName>
    </submittedName>
</protein>
<dbReference type="Proteomes" id="UP000267858">
    <property type="component" value="Chromosome"/>
</dbReference>
<gene>
    <name evidence="1" type="ORF">NCTC5773_00857</name>
</gene>
<reference evidence="1 2" key="1">
    <citation type="submission" date="2018-12" db="EMBL/GenBank/DDBJ databases">
        <authorList>
            <consortium name="Pathogen Informatics"/>
        </authorList>
    </citation>
    <scope>NUCLEOTIDE SEQUENCE [LARGE SCALE GENOMIC DNA]</scope>
    <source>
        <strain evidence="1 2">NCTC5773</strain>
    </source>
</reference>
<organism evidence="1 2">
    <name type="scientific">Salmonella enterica subsp. salamae</name>
    <dbReference type="NCBI Taxonomy" id="59202"/>
    <lineage>
        <taxon>Bacteria</taxon>
        <taxon>Pseudomonadati</taxon>
        <taxon>Pseudomonadota</taxon>
        <taxon>Gammaproteobacteria</taxon>
        <taxon>Enterobacterales</taxon>
        <taxon>Enterobacteriaceae</taxon>
        <taxon>Salmonella</taxon>
    </lineage>
</organism>
<accession>A0A6D2G4L0</accession>
<evidence type="ECO:0000313" key="1">
    <source>
        <dbReference type="EMBL" id="VEA00872.1"/>
    </source>
</evidence>
<dbReference type="AlphaFoldDB" id="A0A6D2G4L0"/>